<proteinExistence type="predicted"/>
<organism evidence="1 2">
    <name type="scientific">Collybia nuda</name>
    <dbReference type="NCBI Taxonomy" id="64659"/>
    <lineage>
        <taxon>Eukaryota</taxon>
        <taxon>Fungi</taxon>
        <taxon>Dikarya</taxon>
        <taxon>Basidiomycota</taxon>
        <taxon>Agaricomycotina</taxon>
        <taxon>Agaricomycetes</taxon>
        <taxon>Agaricomycetidae</taxon>
        <taxon>Agaricales</taxon>
        <taxon>Tricholomatineae</taxon>
        <taxon>Clitocybaceae</taxon>
        <taxon>Collybia</taxon>
    </lineage>
</organism>
<dbReference type="SUPFAM" id="SSF52047">
    <property type="entry name" value="RNI-like"/>
    <property type="match status" value="1"/>
</dbReference>
<reference evidence="1" key="1">
    <citation type="submission" date="2020-11" db="EMBL/GenBank/DDBJ databases">
        <authorList>
            <consortium name="DOE Joint Genome Institute"/>
            <person name="Ahrendt S."/>
            <person name="Riley R."/>
            <person name="Andreopoulos W."/>
            <person name="Labutti K."/>
            <person name="Pangilinan J."/>
            <person name="Ruiz-Duenas F.J."/>
            <person name="Barrasa J.M."/>
            <person name="Sanchez-Garcia M."/>
            <person name="Camarero S."/>
            <person name="Miyauchi S."/>
            <person name="Serrano A."/>
            <person name="Linde D."/>
            <person name="Babiker R."/>
            <person name="Drula E."/>
            <person name="Ayuso-Fernandez I."/>
            <person name="Pacheco R."/>
            <person name="Padilla G."/>
            <person name="Ferreira P."/>
            <person name="Barriuso J."/>
            <person name="Kellner H."/>
            <person name="Castanera R."/>
            <person name="Alfaro M."/>
            <person name="Ramirez L."/>
            <person name="Pisabarro A.G."/>
            <person name="Kuo A."/>
            <person name="Tritt A."/>
            <person name="Lipzen A."/>
            <person name="He G."/>
            <person name="Yan M."/>
            <person name="Ng V."/>
            <person name="Cullen D."/>
            <person name="Martin F."/>
            <person name="Rosso M.-N."/>
            <person name="Henrissat B."/>
            <person name="Hibbett D."/>
            <person name="Martinez A.T."/>
            <person name="Grigoriev I.V."/>
        </authorList>
    </citation>
    <scope>NUCLEOTIDE SEQUENCE</scope>
    <source>
        <strain evidence="1">CBS 247.69</strain>
    </source>
</reference>
<dbReference type="Proteomes" id="UP000807353">
    <property type="component" value="Unassembled WGS sequence"/>
</dbReference>
<dbReference type="Gene3D" id="3.80.10.10">
    <property type="entry name" value="Ribonuclease Inhibitor"/>
    <property type="match status" value="1"/>
</dbReference>
<dbReference type="AlphaFoldDB" id="A0A9P6CFK9"/>
<dbReference type="InterPro" id="IPR032675">
    <property type="entry name" value="LRR_dom_sf"/>
</dbReference>
<protein>
    <recommendedName>
        <fullName evidence="3">F-box domain-containing protein</fullName>
    </recommendedName>
</protein>
<evidence type="ECO:0008006" key="3">
    <source>
        <dbReference type="Google" id="ProtNLM"/>
    </source>
</evidence>
<name>A0A9P6CFK9_9AGAR</name>
<sequence length="454" mass="51404">MPEGAIIDHSHPTSKGLPLQNFPPEVLGEIFLWCLSERCRPTATQAPLLLCHISSVCRQVALNIPHLWNNLHISRKDFSVFRSPHRESLSSVVLQWFSRAGFSVPLSLRIDYIDEAGVQNVLVSYAHRIQSLSLKGGVPGSKLRNQLKPFLEMPPGRVDQLESLGIALRGIPRAPVTAFELSPRLRKVLLLCNADPPGMIRLPWPQLTHLTVIECISPPVWVSLMKQCTKLQKGVFNVDRMRDAGISSFMPEDTVTFHDLYDLSILLVGGRASYFDGFYFPSLTSLRLRNHASDFIWDNPEHLLRQLCGLRRLSLIGNAALEQDLLELLQRTTLLVKLEIDDLMDYSLLFHFLDHRPGRDIFLPNLVEISLYMQEVEVNAFSADKFAKMVNSRRAVSPLLSHITLYFTERYGAEIGSVKGVFDHYPEAPIRMVVVDSTDTPQMGHKFGYLDLMK</sequence>
<evidence type="ECO:0000313" key="2">
    <source>
        <dbReference type="Proteomes" id="UP000807353"/>
    </source>
</evidence>
<gene>
    <name evidence="1" type="ORF">BDZ94DRAFT_1269029</name>
</gene>
<accession>A0A9P6CFK9</accession>
<dbReference type="EMBL" id="MU150323">
    <property type="protein sequence ID" value="KAF9459099.1"/>
    <property type="molecule type" value="Genomic_DNA"/>
</dbReference>
<keyword evidence="2" id="KW-1185">Reference proteome</keyword>
<dbReference type="OrthoDB" id="2269034at2759"/>
<evidence type="ECO:0000313" key="1">
    <source>
        <dbReference type="EMBL" id="KAF9459099.1"/>
    </source>
</evidence>
<comment type="caution">
    <text evidence="1">The sequence shown here is derived from an EMBL/GenBank/DDBJ whole genome shotgun (WGS) entry which is preliminary data.</text>
</comment>